<dbReference type="PANTHER" id="PTHR32060">
    <property type="entry name" value="TAIL-SPECIFIC PROTEASE"/>
    <property type="match status" value="1"/>
</dbReference>
<keyword evidence="3 5" id="KW-0378">Hydrolase</keyword>
<feature type="transmembrane region" description="Helical" evidence="6">
    <location>
        <begin position="27"/>
        <end position="45"/>
    </location>
</feature>
<dbReference type="InterPro" id="IPR055210">
    <property type="entry name" value="CtpA/B_N"/>
</dbReference>
<dbReference type="InterPro" id="IPR005151">
    <property type="entry name" value="Tail-specific_protease"/>
</dbReference>
<organism evidence="9 10">
    <name type="scientific">Prevotella lacticifex</name>
    <dbReference type="NCBI Taxonomy" id="2854755"/>
    <lineage>
        <taxon>Bacteria</taxon>
        <taxon>Pseudomonadati</taxon>
        <taxon>Bacteroidota</taxon>
        <taxon>Bacteroidia</taxon>
        <taxon>Bacteroidales</taxon>
        <taxon>Prevotellaceae</taxon>
        <taxon>Prevotella</taxon>
    </lineage>
</organism>
<dbReference type="CDD" id="cd06782">
    <property type="entry name" value="cpPDZ_CPP-like"/>
    <property type="match status" value="1"/>
</dbReference>
<dbReference type="GeneID" id="72466054"/>
<dbReference type="InterPro" id="IPR004447">
    <property type="entry name" value="Peptidase_S41A"/>
</dbReference>
<reference evidence="9" key="1">
    <citation type="journal article" date="2022" name="Int. J. Syst. Evol. Microbiol.">
        <title>Prevotella lacticifex sp. nov., isolated from the rumen of cows.</title>
        <authorList>
            <person name="Shinkai T."/>
            <person name="Ikeyama N."/>
            <person name="Kumagai M."/>
            <person name="Ohmori H."/>
            <person name="Sakamoto M."/>
            <person name="Ohkuma M."/>
            <person name="Mitsumori M."/>
        </authorList>
    </citation>
    <scope>NUCLEOTIDE SEQUENCE</scope>
    <source>
        <strain evidence="9">R5076</strain>
    </source>
</reference>
<dbReference type="SMART" id="SM00245">
    <property type="entry name" value="TSPc"/>
    <property type="match status" value="1"/>
</dbReference>
<feature type="domain" description="PDZ" evidence="7">
    <location>
        <begin position="112"/>
        <end position="185"/>
    </location>
</feature>
<dbReference type="GO" id="GO:0007165">
    <property type="term" value="P:signal transduction"/>
    <property type="evidence" value="ECO:0007669"/>
    <property type="project" value="TreeGrafter"/>
</dbReference>
<keyword evidence="10" id="KW-1185">Reference proteome</keyword>
<dbReference type="GO" id="GO:0004175">
    <property type="term" value="F:endopeptidase activity"/>
    <property type="evidence" value="ECO:0007669"/>
    <property type="project" value="TreeGrafter"/>
</dbReference>
<dbReference type="InterPro" id="IPR001478">
    <property type="entry name" value="PDZ"/>
</dbReference>
<dbReference type="InterPro" id="IPR029045">
    <property type="entry name" value="ClpP/crotonase-like_dom_sf"/>
</dbReference>
<evidence type="ECO:0000256" key="6">
    <source>
        <dbReference type="SAM" id="Phobius"/>
    </source>
</evidence>
<dbReference type="PANTHER" id="PTHR32060:SF30">
    <property type="entry name" value="CARBOXY-TERMINAL PROCESSING PROTEASE CTPA"/>
    <property type="match status" value="1"/>
</dbReference>
<dbReference type="Gene3D" id="3.90.226.10">
    <property type="entry name" value="2-enoyl-CoA Hydratase, Chain A, domain 1"/>
    <property type="match status" value="1"/>
</dbReference>
<sequence length="548" mass="61294">MLRFITDKNTLAGTSAVISNNTLKRGGTALLLFLVPLFVCAQLTFHTSKNNPMRKLQFAEMLINNVYVDSVDETKLVEDGIRGMLKGLDPHSSYMTPDEAKAMQESLEGDFDGIGVQFNIINDSLVVIQPTLNGPSEKVGIRPGDRIVWVNDTLIAGVKIPRATIIRKLRGKKGTIVHLGVVRPGVKGRLNFVVKRAPIPVKSVEAAYMIRPHTGYVHMSSFGEKTHREFLQAVDSLRRRGMENLILDLEDNGGGLMVAAASIANEFLDDNDTIVYMYGRRTPMKVYTARGNGALRGIKTYVLVNEYTASAAEIVSGALQDNDRATIVGRRTFGKGLVQRPVTFEDGSAMRVTIAHYYTPSGRCIQKPYKKGDSDAYERDIENRLKHGELTNVDSIHLDSTQQFYTKRLHRVVYGGGGIMPDVFVPLDTAKFTHFHRQLMAKNVVIDQLLNYVDHNRKQILRQYKTFNAFKDGYSVPDAFISSLLTVAKAKGLEPKDSAELRTTIPALKTQLKALIARDLWSLNEYFEIWNDENDVLQRTLRLIDSGK</sequence>
<dbReference type="GO" id="GO:0030288">
    <property type="term" value="C:outer membrane-bounded periplasmic space"/>
    <property type="evidence" value="ECO:0007669"/>
    <property type="project" value="TreeGrafter"/>
</dbReference>
<dbReference type="Pfam" id="PF13180">
    <property type="entry name" value="PDZ_2"/>
    <property type="match status" value="1"/>
</dbReference>
<dbReference type="Pfam" id="PF03572">
    <property type="entry name" value="Peptidase_S41"/>
    <property type="match status" value="1"/>
</dbReference>
<dbReference type="GO" id="GO:0008236">
    <property type="term" value="F:serine-type peptidase activity"/>
    <property type="evidence" value="ECO:0007669"/>
    <property type="project" value="UniProtKB-KW"/>
</dbReference>
<comment type="similarity">
    <text evidence="1 5">Belongs to the peptidase S41A family.</text>
</comment>
<evidence type="ECO:0000313" key="10">
    <source>
        <dbReference type="Proteomes" id="UP000825483"/>
    </source>
</evidence>
<dbReference type="SUPFAM" id="SSF52096">
    <property type="entry name" value="ClpP/crotonase"/>
    <property type="match status" value="1"/>
</dbReference>
<dbReference type="GO" id="GO:0006508">
    <property type="term" value="P:proteolysis"/>
    <property type="evidence" value="ECO:0007669"/>
    <property type="project" value="UniProtKB-KW"/>
</dbReference>
<dbReference type="AlphaFoldDB" id="A0A9R1CXL9"/>
<dbReference type="SMART" id="SM00228">
    <property type="entry name" value="PDZ"/>
    <property type="match status" value="1"/>
</dbReference>
<dbReference type="Proteomes" id="UP000825483">
    <property type="component" value="Unassembled WGS sequence"/>
</dbReference>
<dbReference type="Pfam" id="PF22694">
    <property type="entry name" value="CtpB_N-like"/>
    <property type="match status" value="1"/>
</dbReference>
<protein>
    <submittedName>
        <fullName evidence="9">Peptidase S41</fullName>
    </submittedName>
</protein>
<dbReference type="NCBIfam" id="TIGR00225">
    <property type="entry name" value="prc"/>
    <property type="match status" value="1"/>
</dbReference>
<gene>
    <name evidence="9" type="ORF">PRLR5076_27530</name>
</gene>
<keyword evidence="6" id="KW-1133">Transmembrane helix</keyword>
<evidence type="ECO:0000256" key="1">
    <source>
        <dbReference type="ARBA" id="ARBA00009179"/>
    </source>
</evidence>
<keyword evidence="4 5" id="KW-0720">Serine protease</keyword>
<comment type="caution">
    <text evidence="9">The sequence shown here is derived from an EMBL/GenBank/DDBJ whole genome shotgun (WGS) entry which is preliminary data.</text>
</comment>
<keyword evidence="6" id="KW-0812">Transmembrane</keyword>
<keyword evidence="6" id="KW-0472">Membrane</keyword>
<evidence type="ECO:0000259" key="7">
    <source>
        <dbReference type="SMART" id="SM00228"/>
    </source>
</evidence>
<evidence type="ECO:0000313" key="9">
    <source>
        <dbReference type="EMBL" id="GJG59902.1"/>
    </source>
</evidence>
<feature type="domain" description="Tail specific protease" evidence="8">
    <location>
        <begin position="187"/>
        <end position="377"/>
    </location>
</feature>
<dbReference type="EMBL" id="BPUB01000002">
    <property type="protein sequence ID" value="GJG59902.1"/>
    <property type="molecule type" value="Genomic_DNA"/>
</dbReference>
<dbReference type="Gene3D" id="3.30.750.44">
    <property type="match status" value="1"/>
</dbReference>
<name>A0A9R1CXL9_9BACT</name>
<evidence type="ECO:0000256" key="4">
    <source>
        <dbReference type="ARBA" id="ARBA00022825"/>
    </source>
</evidence>
<proteinExistence type="inferred from homology"/>
<keyword evidence="2 5" id="KW-0645">Protease</keyword>
<dbReference type="CDD" id="cd07560">
    <property type="entry name" value="Peptidase_S41_CPP"/>
    <property type="match status" value="1"/>
</dbReference>
<dbReference type="Gene3D" id="2.30.42.10">
    <property type="match status" value="1"/>
</dbReference>
<evidence type="ECO:0000259" key="8">
    <source>
        <dbReference type="SMART" id="SM00245"/>
    </source>
</evidence>
<evidence type="ECO:0000256" key="3">
    <source>
        <dbReference type="ARBA" id="ARBA00022801"/>
    </source>
</evidence>
<dbReference type="SUPFAM" id="SSF50156">
    <property type="entry name" value="PDZ domain-like"/>
    <property type="match status" value="1"/>
</dbReference>
<evidence type="ECO:0000256" key="2">
    <source>
        <dbReference type="ARBA" id="ARBA00022670"/>
    </source>
</evidence>
<evidence type="ECO:0000256" key="5">
    <source>
        <dbReference type="RuleBase" id="RU004404"/>
    </source>
</evidence>
<dbReference type="InterPro" id="IPR036034">
    <property type="entry name" value="PDZ_sf"/>
</dbReference>
<dbReference type="RefSeq" id="WP_223928513.1">
    <property type="nucleotide sequence ID" value="NZ_BPTU01000002.1"/>
</dbReference>
<accession>A0A9R1CXL9</accession>